<dbReference type="InterPro" id="IPR031734">
    <property type="entry name" value="MBF2"/>
</dbReference>
<dbReference type="Proteomes" id="UP000095300">
    <property type="component" value="Unassembled WGS sequence"/>
</dbReference>
<proteinExistence type="predicted"/>
<dbReference type="KEGG" id="scac:106089094"/>
<evidence type="ECO:0000313" key="2">
    <source>
        <dbReference type="EnsemblMetazoa" id="SCAU004172-PA"/>
    </source>
</evidence>
<dbReference type="OrthoDB" id="8192785at2759"/>
<keyword evidence="1" id="KW-0472">Membrane</keyword>
<protein>
    <recommendedName>
        <fullName evidence="4">Salivary secreted peptide</fullName>
    </recommendedName>
</protein>
<organism evidence="2 3">
    <name type="scientific">Stomoxys calcitrans</name>
    <name type="common">Stable fly</name>
    <name type="synonym">Conops calcitrans</name>
    <dbReference type="NCBI Taxonomy" id="35570"/>
    <lineage>
        <taxon>Eukaryota</taxon>
        <taxon>Metazoa</taxon>
        <taxon>Ecdysozoa</taxon>
        <taxon>Arthropoda</taxon>
        <taxon>Hexapoda</taxon>
        <taxon>Insecta</taxon>
        <taxon>Pterygota</taxon>
        <taxon>Neoptera</taxon>
        <taxon>Endopterygota</taxon>
        <taxon>Diptera</taxon>
        <taxon>Brachycera</taxon>
        <taxon>Muscomorpha</taxon>
        <taxon>Muscoidea</taxon>
        <taxon>Muscidae</taxon>
        <taxon>Stomoxys</taxon>
    </lineage>
</organism>
<dbReference type="Pfam" id="PF15868">
    <property type="entry name" value="MBF2"/>
    <property type="match status" value="1"/>
</dbReference>
<dbReference type="VEuPathDB" id="VectorBase:SCAU004172"/>
<reference evidence="2" key="1">
    <citation type="submission" date="2020-05" db="UniProtKB">
        <authorList>
            <consortium name="EnsemblMetazoa"/>
        </authorList>
    </citation>
    <scope>IDENTIFICATION</scope>
    <source>
        <strain evidence="2">USDA</strain>
    </source>
</reference>
<evidence type="ECO:0008006" key="4">
    <source>
        <dbReference type="Google" id="ProtNLM"/>
    </source>
</evidence>
<evidence type="ECO:0000313" key="3">
    <source>
        <dbReference type="Proteomes" id="UP000095300"/>
    </source>
</evidence>
<keyword evidence="3" id="KW-1185">Reference proteome</keyword>
<dbReference type="AlphaFoldDB" id="A0A1I8P259"/>
<evidence type="ECO:0000256" key="1">
    <source>
        <dbReference type="SAM" id="Phobius"/>
    </source>
</evidence>
<feature type="transmembrane region" description="Helical" evidence="1">
    <location>
        <begin position="6"/>
        <end position="28"/>
    </location>
</feature>
<sequence length="121" mass="13553">MTSIRFVLLLTALILALNVILVCGYGFVIGKLGRDDRKIGTNVVNRKVTIRCRNEIIRFPAKGQRNNRRLSAIRVTDNGPFQHGSKIYLVKGGPGYTYSEINVKPINGTASRVTLEYFAKR</sequence>
<keyword evidence="1" id="KW-1133">Transmembrane helix</keyword>
<keyword evidence="1" id="KW-0812">Transmembrane</keyword>
<gene>
    <name evidence="2" type="primary">106089094</name>
</gene>
<accession>A0A1I8P259</accession>
<name>A0A1I8P259_STOCA</name>
<dbReference type="EnsemblMetazoa" id="SCAU004172-RA">
    <property type="protein sequence ID" value="SCAU004172-PA"/>
    <property type="gene ID" value="SCAU004172"/>
</dbReference>